<keyword evidence="2" id="KW-1185">Reference proteome</keyword>
<sequence>MNKLVGTWSIGRILFLAVGVLLVGVGAAQILPALGP</sequence>
<dbReference type="STRING" id="1891671.SAMN06295885_1907"/>
<proteinExistence type="predicted"/>
<dbReference type="AlphaFoldDB" id="A0A1X7NVA6"/>
<organism evidence="1 2">
    <name type="scientific">Rathayibacter oskolensis</name>
    <dbReference type="NCBI Taxonomy" id="1891671"/>
    <lineage>
        <taxon>Bacteria</taxon>
        <taxon>Bacillati</taxon>
        <taxon>Actinomycetota</taxon>
        <taxon>Actinomycetes</taxon>
        <taxon>Micrococcales</taxon>
        <taxon>Microbacteriaceae</taxon>
        <taxon>Rathayibacter</taxon>
    </lineage>
</organism>
<dbReference type="EMBL" id="FXBM01000002">
    <property type="protein sequence ID" value="SMH42182.1"/>
    <property type="molecule type" value="Genomic_DNA"/>
</dbReference>
<accession>A0A1X7NVA6</accession>
<name>A0A1X7NVA6_9MICO</name>
<gene>
    <name evidence="1" type="ORF">SAMN06295885_1907</name>
</gene>
<evidence type="ECO:0000313" key="2">
    <source>
        <dbReference type="Proteomes" id="UP000193711"/>
    </source>
</evidence>
<protein>
    <submittedName>
        <fullName evidence="1">Uncharacterized protein</fullName>
    </submittedName>
</protein>
<evidence type="ECO:0000313" key="1">
    <source>
        <dbReference type="EMBL" id="SMH42182.1"/>
    </source>
</evidence>
<reference evidence="2" key="1">
    <citation type="submission" date="2017-04" db="EMBL/GenBank/DDBJ databases">
        <authorList>
            <person name="Varghese N."/>
            <person name="Submissions S."/>
        </authorList>
    </citation>
    <scope>NUCLEOTIDE SEQUENCE [LARGE SCALE GENOMIC DNA]</scope>
    <source>
        <strain evidence="2">VKM Ac-2121</strain>
    </source>
</reference>
<dbReference type="Proteomes" id="UP000193711">
    <property type="component" value="Unassembled WGS sequence"/>
</dbReference>